<dbReference type="HOGENOM" id="CLU_373877_0_0_1"/>
<keyword evidence="1" id="KW-0175">Coiled coil</keyword>
<dbReference type="KEGG" id="mlr:MELLADRAFT_62516"/>
<evidence type="ECO:0000313" key="3">
    <source>
        <dbReference type="EMBL" id="EGG07553.1"/>
    </source>
</evidence>
<dbReference type="Proteomes" id="UP000001072">
    <property type="component" value="Unassembled WGS sequence"/>
</dbReference>
<name>F4RJ75_MELLP</name>
<dbReference type="RefSeq" id="XP_007409460.1">
    <property type="nucleotide sequence ID" value="XM_007409398.1"/>
</dbReference>
<feature type="compositionally biased region" description="Basic residues" evidence="2">
    <location>
        <begin position="275"/>
        <end position="285"/>
    </location>
</feature>
<accession>F4RJ75</accession>
<feature type="compositionally biased region" description="Polar residues" evidence="2">
    <location>
        <begin position="113"/>
        <end position="124"/>
    </location>
</feature>
<dbReference type="STRING" id="747676.F4RJ75"/>
<proteinExistence type="predicted"/>
<feature type="coiled-coil region" evidence="1">
    <location>
        <begin position="175"/>
        <end position="202"/>
    </location>
</feature>
<reference evidence="4" key="1">
    <citation type="journal article" date="2011" name="Proc. Natl. Acad. Sci. U.S.A.">
        <title>Obligate biotrophy features unraveled by the genomic analysis of rust fungi.</title>
        <authorList>
            <person name="Duplessis S."/>
            <person name="Cuomo C.A."/>
            <person name="Lin Y.-C."/>
            <person name="Aerts A."/>
            <person name="Tisserant E."/>
            <person name="Veneault-Fourrey C."/>
            <person name="Joly D.L."/>
            <person name="Hacquard S."/>
            <person name="Amselem J."/>
            <person name="Cantarel B.L."/>
            <person name="Chiu R."/>
            <person name="Coutinho P.M."/>
            <person name="Feau N."/>
            <person name="Field M."/>
            <person name="Frey P."/>
            <person name="Gelhaye E."/>
            <person name="Goldberg J."/>
            <person name="Grabherr M.G."/>
            <person name="Kodira C.D."/>
            <person name="Kohler A."/>
            <person name="Kuees U."/>
            <person name="Lindquist E.A."/>
            <person name="Lucas S.M."/>
            <person name="Mago R."/>
            <person name="Mauceli E."/>
            <person name="Morin E."/>
            <person name="Murat C."/>
            <person name="Pangilinan J.L."/>
            <person name="Park R."/>
            <person name="Pearson M."/>
            <person name="Quesneville H."/>
            <person name="Rouhier N."/>
            <person name="Sakthikumar S."/>
            <person name="Salamov A.A."/>
            <person name="Schmutz J."/>
            <person name="Selles B."/>
            <person name="Shapiro H."/>
            <person name="Tanguay P."/>
            <person name="Tuskan G.A."/>
            <person name="Henrissat B."/>
            <person name="Van de Peer Y."/>
            <person name="Rouze P."/>
            <person name="Ellis J.G."/>
            <person name="Dodds P.N."/>
            <person name="Schein J.E."/>
            <person name="Zhong S."/>
            <person name="Hamelin R.C."/>
            <person name="Grigoriev I.V."/>
            <person name="Szabo L.J."/>
            <person name="Martin F."/>
        </authorList>
    </citation>
    <scope>NUCLEOTIDE SEQUENCE [LARGE SCALE GENOMIC DNA]</scope>
    <source>
        <strain evidence="4">98AG31 / pathotype 3-4-7</strain>
    </source>
</reference>
<feature type="region of interest" description="Disordered" evidence="2">
    <location>
        <begin position="764"/>
        <end position="789"/>
    </location>
</feature>
<feature type="compositionally biased region" description="Acidic residues" evidence="2">
    <location>
        <begin position="770"/>
        <end position="780"/>
    </location>
</feature>
<dbReference type="EMBL" id="GL883104">
    <property type="protein sequence ID" value="EGG07553.1"/>
    <property type="molecule type" value="Genomic_DNA"/>
</dbReference>
<feature type="compositionally biased region" description="Polar residues" evidence="2">
    <location>
        <begin position="311"/>
        <end position="320"/>
    </location>
</feature>
<gene>
    <name evidence="3" type="ORF">MELLADRAFT_62516</name>
</gene>
<dbReference type="VEuPathDB" id="FungiDB:MELLADRAFT_62516"/>
<dbReference type="InParanoid" id="F4RJ75"/>
<organism evidence="4">
    <name type="scientific">Melampsora larici-populina (strain 98AG31 / pathotype 3-4-7)</name>
    <name type="common">Poplar leaf rust fungus</name>
    <dbReference type="NCBI Taxonomy" id="747676"/>
    <lineage>
        <taxon>Eukaryota</taxon>
        <taxon>Fungi</taxon>
        <taxon>Dikarya</taxon>
        <taxon>Basidiomycota</taxon>
        <taxon>Pucciniomycotina</taxon>
        <taxon>Pucciniomycetes</taxon>
        <taxon>Pucciniales</taxon>
        <taxon>Melampsoraceae</taxon>
        <taxon>Melampsora</taxon>
    </lineage>
</organism>
<feature type="compositionally biased region" description="Polar residues" evidence="2">
    <location>
        <begin position="140"/>
        <end position="154"/>
    </location>
</feature>
<dbReference type="GeneID" id="18929924"/>
<protein>
    <recommendedName>
        <fullName evidence="5">Golgi to ER traffic-protein</fullName>
    </recommendedName>
</protein>
<evidence type="ECO:0000256" key="2">
    <source>
        <dbReference type="SAM" id="MobiDB-lite"/>
    </source>
</evidence>
<feature type="region of interest" description="Disordered" evidence="2">
    <location>
        <begin position="36"/>
        <end position="154"/>
    </location>
</feature>
<keyword evidence="4" id="KW-1185">Reference proteome</keyword>
<dbReference type="OrthoDB" id="10374963at2759"/>
<evidence type="ECO:0000256" key="1">
    <source>
        <dbReference type="SAM" id="Coils"/>
    </source>
</evidence>
<evidence type="ECO:0008006" key="5">
    <source>
        <dbReference type="Google" id="ProtNLM"/>
    </source>
</evidence>
<evidence type="ECO:0000313" key="4">
    <source>
        <dbReference type="Proteomes" id="UP000001072"/>
    </source>
</evidence>
<dbReference type="AlphaFoldDB" id="F4RJ75"/>
<sequence length="789" mass="88715">MNQIPTTEWLADADCFVASGFRNLFLGIHKAAQMPRPSLTPDPEDHQLTTKDWVTQVPPSPSRSQAQDTEQSVEEDPYQRTQVMDLTRRNRNVIQDSEAEESHDKPGHRRSNVADNSPNTQHAVTRTIEITKASRRVRSPTLTKSSPPGQELYDSTTAQVDTILEEEDPEDDAIVEELAELLKDLEKNNASVTDKKKKLDILISQGCEGEIEIAVFDLVNIRKCRHSSGSAGQSYKGGMSYAPAPQPPNASPLGSLSRQICPKRQRANPSYKESHIRKSKGKAKLYKSTEHVTASDVEDGAEEHTNRDTRTSPNTSTSDLPFSSDVDLKKIIKGVTAEESACIQAFTDCLPSHQFNWGRALAPSIRNIIFCLNHALPPLKAAGSVKSLEAHVAKLKEVCIHKDMLNFLKTAPNLLQLSIDNQFFTQDCLNWEILEASINHPWAKRGGFYRALHSMACRTDNTLQWTSEPSLKSKLNNSFRTLKQILCDSIDLISYHTEHADINISTTGIHAVPEDMVALSKGIGWLYLQIMVRVQGEEENENKKVHKHGIAWLQRRYLLVIIGLMLIYEGHVYNKKFDDFINNEARTQAEIWNERKDLKDASCLNQLSLNWVNLHPQRALKSAGKSVTNGVAQDLTEDQCKVQATRDASETRSDALRALSLFLLYGTAGLFHVWTNRRDVILHDPSHLINMCSILALRYHNSENRDRNAFYKRAWYFDTASLSALFIMDIYDELAHPGHSRSPCGSEAPQVMLAGKQRFPDLEIDHEDVPDVEDDEEVDQDPQPGSSSE</sequence>
<feature type="region of interest" description="Disordered" evidence="2">
    <location>
        <begin position="227"/>
        <end position="320"/>
    </location>
</feature>